<evidence type="ECO:0000256" key="1">
    <source>
        <dbReference type="ARBA" id="ARBA00005593"/>
    </source>
</evidence>
<dbReference type="Proteomes" id="UP000053555">
    <property type="component" value="Unassembled WGS sequence"/>
</dbReference>
<evidence type="ECO:0000313" key="3">
    <source>
        <dbReference type="EMBL" id="KHN41521.1"/>
    </source>
</evidence>
<keyword evidence="2" id="KW-1133">Transmembrane helix</keyword>
<accession>A0A0B2S471</accession>
<keyword evidence="2" id="KW-0812">Transmembrane</keyword>
<organism evidence="3">
    <name type="scientific">Glycine soja</name>
    <name type="common">Wild soybean</name>
    <dbReference type="NCBI Taxonomy" id="3848"/>
    <lineage>
        <taxon>Eukaryota</taxon>
        <taxon>Viridiplantae</taxon>
        <taxon>Streptophyta</taxon>
        <taxon>Embryophyta</taxon>
        <taxon>Tracheophyta</taxon>
        <taxon>Spermatophyta</taxon>
        <taxon>Magnoliopsida</taxon>
        <taxon>eudicotyledons</taxon>
        <taxon>Gunneridae</taxon>
        <taxon>Pentapetalae</taxon>
        <taxon>rosids</taxon>
        <taxon>fabids</taxon>
        <taxon>Fabales</taxon>
        <taxon>Fabaceae</taxon>
        <taxon>Papilionoideae</taxon>
        <taxon>50 kb inversion clade</taxon>
        <taxon>NPAAA clade</taxon>
        <taxon>indigoferoid/millettioid clade</taxon>
        <taxon>Phaseoleae</taxon>
        <taxon>Glycine</taxon>
        <taxon>Glycine subgen. Soja</taxon>
    </lineage>
</organism>
<keyword evidence="2" id="KW-0472">Membrane</keyword>
<proteinExistence type="inferred from homology"/>
<feature type="transmembrane region" description="Helical" evidence="2">
    <location>
        <begin position="9"/>
        <end position="31"/>
    </location>
</feature>
<dbReference type="PANTHER" id="PTHR11787">
    <property type="entry name" value="RAB GDP-DISSOCIATION INHIBITOR"/>
    <property type="match status" value="1"/>
</dbReference>
<dbReference type="InterPro" id="IPR036188">
    <property type="entry name" value="FAD/NAD-bd_sf"/>
</dbReference>
<dbReference type="AlphaFoldDB" id="A0A0B2S471"/>
<dbReference type="GO" id="GO:0016740">
    <property type="term" value="F:transferase activity"/>
    <property type="evidence" value="ECO:0007669"/>
    <property type="project" value="UniProtKB-KW"/>
</dbReference>
<protein>
    <submittedName>
        <fullName evidence="3">Rab proteins geranylgeranyltransferase component A</fullName>
    </submittedName>
</protein>
<dbReference type="Gene3D" id="3.50.50.60">
    <property type="entry name" value="FAD/NAD(P)-binding domain"/>
    <property type="match status" value="1"/>
</dbReference>
<comment type="similarity">
    <text evidence="1">Belongs to the Rab GDI family.</text>
</comment>
<dbReference type="GO" id="GO:0005968">
    <property type="term" value="C:Rab-protein geranylgeranyltransferase complex"/>
    <property type="evidence" value="ECO:0007669"/>
    <property type="project" value="TreeGrafter"/>
</dbReference>
<keyword evidence="3" id="KW-0808">Transferase</keyword>
<dbReference type="Pfam" id="PF00996">
    <property type="entry name" value="GDI"/>
    <property type="match status" value="1"/>
</dbReference>
<dbReference type="InterPro" id="IPR018203">
    <property type="entry name" value="GDP_dissociation_inhibitor"/>
</dbReference>
<gene>
    <name evidence="3" type="ORF">glysoja_047316</name>
</gene>
<dbReference type="GO" id="GO:0016192">
    <property type="term" value="P:vesicle-mediated transport"/>
    <property type="evidence" value="ECO:0007669"/>
    <property type="project" value="TreeGrafter"/>
</dbReference>
<sequence length="182" mass="20246">MENKPFSNYYLRFIFVPAIIVKLINFNLIIIDTTLLEFIISTTASTVGKTILHLDPNSFYGSHFASLSLHNLTSLHSLPFAAATTTNSDDVIVIDLIHQPLCSDVEIVTYDECAFLNKKFSIDLGGLRALFYVDKMINLLMKSGTAQYLEFKGNDESFVYGANAGLANVSNLKSTNKKNHNL</sequence>
<dbReference type="EMBL" id="KN644998">
    <property type="protein sequence ID" value="KHN41521.1"/>
    <property type="molecule type" value="Genomic_DNA"/>
</dbReference>
<dbReference type="GO" id="GO:0005829">
    <property type="term" value="C:cytosol"/>
    <property type="evidence" value="ECO:0007669"/>
    <property type="project" value="TreeGrafter"/>
</dbReference>
<dbReference type="GO" id="GO:0005634">
    <property type="term" value="C:nucleus"/>
    <property type="evidence" value="ECO:0007669"/>
    <property type="project" value="TreeGrafter"/>
</dbReference>
<dbReference type="GO" id="GO:0005092">
    <property type="term" value="F:GDP-dissociation inhibitor activity"/>
    <property type="evidence" value="ECO:0007669"/>
    <property type="project" value="InterPro"/>
</dbReference>
<name>A0A0B2S471_GLYSO</name>
<dbReference type="GO" id="GO:0007264">
    <property type="term" value="P:small GTPase-mediated signal transduction"/>
    <property type="evidence" value="ECO:0007669"/>
    <property type="project" value="InterPro"/>
</dbReference>
<dbReference type="Gene3D" id="3.30.519.10">
    <property type="entry name" value="Guanine Nucleotide Dissociation Inhibitor, domain 2"/>
    <property type="match status" value="1"/>
</dbReference>
<evidence type="ECO:0000256" key="2">
    <source>
        <dbReference type="SAM" id="Phobius"/>
    </source>
</evidence>
<reference evidence="3" key="1">
    <citation type="submission" date="2014-07" db="EMBL/GenBank/DDBJ databases">
        <title>Identification of a novel salt tolerance gene in wild soybean by whole-genome sequencing.</title>
        <authorList>
            <person name="Lam H.-M."/>
            <person name="Qi X."/>
            <person name="Li M.-W."/>
            <person name="Liu X."/>
            <person name="Xie M."/>
            <person name="Ni M."/>
            <person name="Xu X."/>
        </authorList>
    </citation>
    <scope>NUCLEOTIDE SEQUENCE [LARGE SCALE GENOMIC DNA]</scope>
    <source>
        <tissue evidence="3">Root</tissue>
    </source>
</reference>
<dbReference type="PANTHER" id="PTHR11787:SF4">
    <property type="entry name" value="CHM, RAB ESCORT PROTEIN 1"/>
    <property type="match status" value="1"/>
</dbReference>
<dbReference type="PRINTS" id="PR00891">
    <property type="entry name" value="RABGDIREP"/>
</dbReference>